<organism evidence="2 3">
    <name type="scientific">Grifola frondosa</name>
    <name type="common">Maitake</name>
    <name type="synonym">Polyporus frondosus</name>
    <dbReference type="NCBI Taxonomy" id="5627"/>
    <lineage>
        <taxon>Eukaryota</taxon>
        <taxon>Fungi</taxon>
        <taxon>Dikarya</taxon>
        <taxon>Basidiomycota</taxon>
        <taxon>Agaricomycotina</taxon>
        <taxon>Agaricomycetes</taxon>
        <taxon>Polyporales</taxon>
        <taxon>Grifolaceae</taxon>
        <taxon>Grifola</taxon>
    </lineage>
</organism>
<protein>
    <submittedName>
        <fullName evidence="2">Uncharacterized protein</fullName>
    </submittedName>
</protein>
<proteinExistence type="predicted"/>
<accession>A0A1C7LU61</accession>
<feature type="region of interest" description="Disordered" evidence="1">
    <location>
        <begin position="21"/>
        <end position="70"/>
    </location>
</feature>
<dbReference type="EMBL" id="LUGG01000031">
    <property type="protein sequence ID" value="OBZ66364.1"/>
    <property type="molecule type" value="Genomic_DNA"/>
</dbReference>
<keyword evidence="3" id="KW-1185">Reference proteome</keyword>
<gene>
    <name evidence="2" type="ORF">A0H81_13582</name>
</gene>
<evidence type="ECO:0000256" key="1">
    <source>
        <dbReference type="SAM" id="MobiDB-lite"/>
    </source>
</evidence>
<reference evidence="2 3" key="1">
    <citation type="submission" date="2016-03" db="EMBL/GenBank/DDBJ databases">
        <title>Whole genome sequencing of Grifola frondosa 9006-11.</title>
        <authorList>
            <person name="Min B."/>
            <person name="Park H."/>
            <person name="Kim J.-G."/>
            <person name="Cho H."/>
            <person name="Oh Y.-L."/>
            <person name="Kong W.-S."/>
            <person name="Choi I.-G."/>
        </authorList>
    </citation>
    <scope>NUCLEOTIDE SEQUENCE [LARGE SCALE GENOMIC DNA]</scope>
    <source>
        <strain evidence="2 3">9006-11</strain>
    </source>
</reference>
<sequence>MKQAKFSDRCAINPTRYSNILKRNLPDSKKGRGSSHPLATVGRRRKYVLADGPSESPRMELEWNERRAQE</sequence>
<feature type="compositionally biased region" description="Basic and acidic residues" evidence="1">
    <location>
        <begin position="57"/>
        <end position="70"/>
    </location>
</feature>
<evidence type="ECO:0000313" key="3">
    <source>
        <dbReference type="Proteomes" id="UP000092993"/>
    </source>
</evidence>
<comment type="caution">
    <text evidence="2">The sequence shown here is derived from an EMBL/GenBank/DDBJ whole genome shotgun (WGS) entry which is preliminary data.</text>
</comment>
<dbReference type="AlphaFoldDB" id="A0A1C7LU61"/>
<dbReference type="Proteomes" id="UP000092993">
    <property type="component" value="Unassembled WGS sequence"/>
</dbReference>
<evidence type="ECO:0000313" key="2">
    <source>
        <dbReference type="EMBL" id="OBZ66364.1"/>
    </source>
</evidence>
<name>A0A1C7LU61_GRIFR</name>